<dbReference type="AlphaFoldDB" id="A0A2Z4Y3Y5"/>
<name>A0A2Z4Y3Y5_SUMC1</name>
<dbReference type="InterPro" id="IPR017853">
    <property type="entry name" value="GH"/>
</dbReference>
<dbReference type="EMBL" id="CP030759">
    <property type="protein sequence ID" value="AXA35921.1"/>
    <property type="molecule type" value="Genomic_DNA"/>
</dbReference>
<gene>
    <name evidence="1" type="ORF">BRCON_1144</name>
</gene>
<organism evidence="1 2">
    <name type="scientific">Sumerlaea chitinivorans</name>
    <dbReference type="NCBI Taxonomy" id="2250252"/>
    <lineage>
        <taxon>Bacteria</taxon>
        <taxon>Candidatus Sumerlaeota</taxon>
        <taxon>Candidatus Sumerlaeia</taxon>
        <taxon>Candidatus Sumerlaeales</taxon>
        <taxon>Candidatus Sumerlaeaceae</taxon>
        <taxon>Candidatus Sumerlaea</taxon>
    </lineage>
</organism>
<dbReference type="KEGG" id="schv:BRCON_1144"/>
<reference evidence="1 2" key="1">
    <citation type="submission" date="2018-05" db="EMBL/GenBank/DDBJ databases">
        <title>A metagenomic window into the 2 km-deep terrestrial subsurface aquifer revealed taxonomically and functionally diverse microbial community comprising novel uncultured bacterial lineages.</title>
        <authorList>
            <person name="Kadnikov V.V."/>
            <person name="Mardanov A.V."/>
            <person name="Beletsky A.V."/>
            <person name="Banks D."/>
            <person name="Pimenov N.V."/>
            <person name="Frank Y.A."/>
            <person name="Karnachuk O.V."/>
            <person name="Ravin N.V."/>
        </authorList>
    </citation>
    <scope>NUCLEOTIDE SEQUENCE [LARGE SCALE GENOMIC DNA]</scope>
    <source>
        <strain evidence="1">BY</strain>
    </source>
</reference>
<evidence type="ECO:0000313" key="2">
    <source>
        <dbReference type="Proteomes" id="UP000262583"/>
    </source>
</evidence>
<sequence length="333" mass="37500">MKLGCSYFGNRILKHYRVDLEELRSMGCTYVVHTYSENDMVFCHQAVADLIGATKEAGLETWIDPWGVGKVFGGEAFSNFVMQNVDAMQVLSDGKPTGAACPNHPKFRDFMHQWIEAAAKTGAEVVMWDEPHFYIPTWMGGRPNTWGCRCDVCQDLFAKEFGYPMPNEETQDVKRFKERSVRRFLTEMAADVAGKGLKNALCVLPHRDASHGTSNWSELAQIGNLSVFGTDPYWYASKKPVDEYVTQASREVVEICNQVGLEAQVWLQGFGIPAGREDELLRAVEIMCECGVRNIAVWGIYACEHLSWIRPANPQLAWQKIKEAFALARRLAG</sequence>
<accession>A0A2Z4Y3Y5</accession>
<dbReference type="Proteomes" id="UP000262583">
    <property type="component" value="Chromosome"/>
</dbReference>
<dbReference type="SUPFAM" id="SSF51445">
    <property type="entry name" value="(Trans)glycosidases"/>
    <property type="match status" value="1"/>
</dbReference>
<dbReference type="Gene3D" id="3.20.20.80">
    <property type="entry name" value="Glycosidases"/>
    <property type="match status" value="1"/>
</dbReference>
<proteinExistence type="predicted"/>
<protein>
    <submittedName>
        <fullName evidence="1">Uncharacterized protein</fullName>
    </submittedName>
</protein>
<evidence type="ECO:0000313" key="1">
    <source>
        <dbReference type="EMBL" id="AXA35921.1"/>
    </source>
</evidence>